<proteinExistence type="predicted"/>
<dbReference type="Pfam" id="PF01052">
    <property type="entry name" value="FliMN_C"/>
    <property type="match status" value="1"/>
</dbReference>
<gene>
    <name evidence="2" type="ORF">OPR82_17180</name>
</gene>
<dbReference type="PANTHER" id="PTHR30034:SF6">
    <property type="entry name" value="YOP PROTEINS TRANSLOCATION PROTEIN Q"/>
    <property type="match status" value="1"/>
</dbReference>
<dbReference type="InterPro" id="IPR001543">
    <property type="entry name" value="FliN-like_C"/>
</dbReference>
<sequence length="340" mass="36611">MLSEPKGNAAGFLRLLAPDRASPPSDLLERLLQKRAPITLTLGERPVAFILEEAPAKSDMLSFSVQIGDAICELHISDEFALWLQQPLHLSGRLADEEPLQRALLLELACLDLCEKVETQLGEAVRFGEGKAGQLPFAIGVRILAGDESFLCRLAIPKELAEMLAEALDRLQAPEPPDLSGHRIEVVVMAGSQELFLNEIDSLRPGDIVMLEGNQPAIVIDDKLGATIELNRSGAALIAPLAPFPERAPLESAKGRGRKKQATPICLTFEFGRLAMALADVEALAPGSRLPCSVIDIDCVDIIRDGKRVGRGEIIKIGEGTGIRITHLPNAASATHEQVS</sequence>
<name>A0ABT3QS67_9HYPH</name>
<dbReference type="RefSeq" id="WP_105545446.1">
    <property type="nucleotide sequence ID" value="NZ_JAPHAV010000011.1"/>
</dbReference>
<dbReference type="EMBL" id="JAPHAV010000011">
    <property type="protein sequence ID" value="MCX2698473.1"/>
    <property type="molecule type" value="Genomic_DNA"/>
</dbReference>
<dbReference type="PANTHER" id="PTHR30034">
    <property type="entry name" value="FLAGELLAR MOTOR SWITCH PROTEIN FLIM"/>
    <property type="match status" value="1"/>
</dbReference>
<accession>A0ABT3QS67</accession>
<dbReference type="Gene3D" id="2.30.330.10">
    <property type="entry name" value="SpoA-like"/>
    <property type="match status" value="1"/>
</dbReference>
<keyword evidence="2" id="KW-0966">Cell projection</keyword>
<feature type="domain" description="Flagellar motor switch protein FliN-like C-terminal" evidence="1">
    <location>
        <begin position="262"/>
        <end position="327"/>
    </location>
</feature>
<dbReference type="InterPro" id="IPR036429">
    <property type="entry name" value="SpoA-like_sf"/>
</dbReference>
<evidence type="ECO:0000313" key="3">
    <source>
        <dbReference type="Proteomes" id="UP001301216"/>
    </source>
</evidence>
<comment type="caution">
    <text evidence="2">The sequence shown here is derived from an EMBL/GenBank/DDBJ whole genome shotgun (WGS) entry which is preliminary data.</text>
</comment>
<organism evidence="2 3">
    <name type="scientific">Ochrobactrum chromiisoli</name>
    <dbReference type="NCBI Taxonomy" id="2993941"/>
    <lineage>
        <taxon>Bacteria</taxon>
        <taxon>Pseudomonadati</taxon>
        <taxon>Pseudomonadota</taxon>
        <taxon>Alphaproteobacteria</taxon>
        <taxon>Hyphomicrobiales</taxon>
        <taxon>Brucellaceae</taxon>
        <taxon>Brucella/Ochrobactrum group</taxon>
        <taxon>Ochrobactrum</taxon>
    </lineage>
</organism>
<reference evidence="2 3" key="1">
    <citation type="submission" date="2022-11" db="EMBL/GenBank/DDBJ databases">
        <title>Brucella sp. YY2X, whole genome shotgun sequencing project.</title>
        <authorList>
            <person name="Yang Y."/>
        </authorList>
    </citation>
    <scope>NUCLEOTIDE SEQUENCE [LARGE SCALE GENOMIC DNA]</scope>
    <source>
        <strain evidence="2 3">YY2X</strain>
    </source>
</reference>
<keyword evidence="3" id="KW-1185">Reference proteome</keyword>
<protein>
    <submittedName>
        <fullName evidence="2">FliM/FliN family flagellar motor switch protein</fullName>
    </submittedName>
</protein>
<dbReference type="Proteomes" id="UP001301216">
    <property type="component" value="Unassembled WGS sequence"/>
</dbReference>
<keyword evidence="2" id="KW-0282">Flagellum</keyword>
<keyword evidence="2" id="KW-0969">Cilium</keyword>
<evidence type="ECO:0000313" key="2">
    <source>
        <dbReference type="EMBL" id="MCX2698473.1"/>
    </source>
</evidence>
<evidence type="ECO:0000259" key="1">
    <source>
        <dbReference type="Pfam" id="PF01052"/>
    </source>
</evidence>
<dbReference type="SUPFAM" id="SSF101801">
    <property type="entry name" value="Surface presentation of antigens (SPOA)"/>
    <property type="match status" value="1"/>
</dbReference>